<evidence type="ECO:0000313" key="1">
    <source>
        <dbReference type="EMBL" id="KAJ7740631.1"/>
    </source>
</evidence>
<keyword evidence="2" id="KW-1185">Reference proteome</keyword>
<proteinExistence type="predicted"/>
<reference evidence="1" key="1">
    <citation type="submission" date="2023-03" db="EMBL/GenBank/DDBJ databases">
        <title>Massive genome expansion in bonnet fungi (Mycena s.s.) driven by repeated elements and novel gene families across ecological guilds.</title>
        <authorList>
            <consortium name="Lawrence Berkeley National Laboratory"/>
            <person name="Harder C.B."/>
            <person name="Miyauchi S."/>
            <person name="Viragh M."/>
            <person name="Kuo A."/>
            <person name="Thoen E."/>
            <person name="Andreopoulos B."/>
            <person name="Lu D."/>
            <person name="Skrede I."/>
            <person name="Drula E."/>
            <person name="Henrissat B."/>
            <person name="Morin E."/>
            <person name="Kohler A."/>
            <person name="Barry K."/>
            <person name="LaButti K."/>
            <person name="Morin E."/>
            <person name="Salamov A."/>
            <person name="Lipzen A."/>
            <person name="Mereny Z."/>
            <person name="Hegedus B."/>
            <person name="Baldrian P."/>
            <person name="Stursova M."/>
            <person name="Weitz H."/>
            <person name="Taylor A."/>
            <person name="Grigoriev I.V."/>
            <person name="Nagy L.G."/>
            <person name="Martin F."/>
            <person name="Kauserud H."/>
        </authorList>
    </citation>
    <scope>NUCLEOTIDE SEQUENCE</scope>
    <source>
        <strain evidence="1">CBHHK182m</strain>
    </source>
</reference>
<evidence type="ECO:0000313" key="2">
    <source>
        <dbReference type="Proteomes" id="UP001215598"/>
    </source>
</evidence>
<evidence type="ECO:0008006" key="3">
    <source>
        <dbReference type="Google" id="ProtNLM"/>
    </source>
</evidence>
<dbReference type="EMBL" id="JARKIB010000102">
    <property type="protein sequence ID" value="KAJ7740631.1"/>
    <property type="molecule type" value="Genomic_DNA"/>
</dbReference>
<sequence length="206" mass="22956">MQRSLITRLPNAQVYLLQSGRLSTDLTLARHQPSQIFEVPIEIWSIVATLAGRRSIARLSAVSHAFYSIFSVILYCEMIIKPPLTWQQTPLLMRTLAESHSPLKFDPHPVQQIRTLRLPGVGYRAIDLGQCLSALKGLLQVSLSEGGLSNPPMRGAALRALTWDSELGVDEMAEVLLTPGYFPNLTELSVKCAERRFNVSRSWSVS</sequence>
<accession>A0AAD7IF89</accession>
<dbReference type="AlphaFoldDB" id="A0AAD7IF89"/>
<name>A0AAD7IF89_9AGAR</name>
<protein>
    <recommendedName>
        <fullName evidence="3">F-box domain-containing protein</fullName>
    </recommendedName>
</protein>
<organism evidence="1 2">
    <name type="scientific">Mycena metata</name>
    <dbReference type="NCBI Taxonomy" id="1033252"/>
    <lineage>
        <taxon>Eukaryota</taxon>
        <taxon>Fungi</taxon>
        <taxon>Dikarya</taxon>
        <taxon>Basidiomycota</taxon>
        <taxon>Agaricomycotina</taxon>
        <taxon>Agaricomycetes</taxon>
        <taxon>Agaricomycetidae</taxon>
        <taxon>Agaricales</taxon>
        <taxon>Marasmiineae</taxon>
        <taxon>Mycenaceae</taxon>
        <taxon>Mycena</taxon>
    </lineage>
</organism>
<comment type="caution">
    <text evidence="1">The sequence shown here is derived from an EMBL/GenBank/DDBJ whole genome shotgun (WGS) entry which is preliminary data.</text>
</comment>
<dbReference type="Proteomes" id="UP001215598">
    <property type="component" value="Unassembled WGS sequence"/>
</dbReference>
<gene>
    <name evidence="1" type="ORF">B0H16DRAFT_55836</name>
</gene>